<gene>
    <name evidence="4" type="ORF">EIP91_001390</name>
</gene>
<sequence length="359" mass="39191">MHLDGKLDTDGPTHVVAYSVTGISGYLGVTLWTSLSTKGTATVRSSKVALHTAAFKVYGAAVEVVGVDDLVKGSFTDILKDVNAVIHQAAPLPGRSASLAEALDISVQGSLNLLVQAEKAGIKNFSYAGSAITYTNDFALDRGPLDEDDWLPITREGVLSIKEPDAGLIYAAEKVLAERAVWEFADQHPHVELTSVGPTYFFGPFAPGHKAPFEGETFNKDFFKSSMAFLWRLLQPKNPVPPPDHFVDVRDVARALVAGIQAPPASQVGRKRILLSSPRPQPSELIALITKHRPELVPRLNEAYKARPDGVTQFIENKRAKEILKLEIIPWEKTILDAVDALVQLEDTWKGRGKPIVFE</sequence>
<dbReference type="InterPro" id="IPR001509">
    <property type="entry name" value="Epimerase_deHydtase"/>
</dbReference>
<dbReference type="InterPro" id="IPR036291">
    <property type="entry name" value="NAD(P)-bd_dom_sf"/>
</dbReference>
<evidence type="ECO:0000313" key="5">
    <source>
        <dbReference type="Proteomes" id="UP000292702"/>
    </source>
</evidence>
<evidence type="ECO:0000256" key="1">
    <source>
        <dbReference type="ARBA" id="ARBA00023002"/>
    </source>
</evidence>
<dbReference type="Gene3D" id="3.40.50.720">
    <property type="entry name" value="NAD(P)-binding Rossmann-like Domain"/>
    <property type="match status" value="1"/>
</dbReference>
<feature type="domain" description="NAD-dependent epimerase/dehydratase" evidence="3">
    <location>
        <begin position="20"/>
        <end position="267"/>
    </location>
</feature>
<dbReference type="GO" id="GO:0016616">
    <property type="term" value="F:oxidoreductase activity, acting on the CH-OH group of donors, NAD or NADP as acceptor"/>
    <property type="evidence" value="ECO:0007669"/>
    <property type="project" value="TreeGrafter"/>
</dbReference>
<dbReference type="OrthoDB" id="2735536at2759"/>
<proteinExistence type="inferred from homology"/>
<dbReference type="EMBL" id="RWJN01000136">
    <property type="protein sequence ID" value="TCD66399.1"/>
    <property type="molecule type" value="Genomic_DNA"/>
</dbReference>
<organism evidence="4 5">
    <name type="scientific">Steccherinum ochraceum</name>
    <dbReference type="NCBI Taxonomy" id="92696"/>
    <lineage>
        <taxon>Eukaryota</taxon>
        <taxon>Fungi</taxon>
        <taxon>Dikarya</taxon>
        <taxon>Basidiomycota</taxon>
        <taxon>Agaricomycotina</taxon>
        <taxon>Agaricomycetes</taxon>
        <taxon>Polyporales</taxon>
        <taxon>Steccherinaceae</taxon>
        <taxon>Steccherinum</taxon>
    </lineage>
</organism>
<protein>
    <recommendedName>
        <fullName evidence="3">NAD-dependent epimerase/dehydratase domain-containing protein</fullName>
    </recommendedName>
</protein>
<name>A0A4R0RMI7_9APHY</name>
<dbReference type="AlphaFoldDB" id="A0A4R0RMI7"/>
<dbReference type="PANTHER" id="PTHR10366">
    <property type="entry name" value="NAD DEPENDENT EPIMERASE/DEHYDRATASE"/>
    <property type="match status" value="1"/>
</dbReference>
<accession>A0A4R0RMI7</accession>
<reference evidence="4 5" key="1">
    <citation type="submission" date="2018-11" db="EMBL/GenBank/DDBJ databases">
        <title>Genome assembly of Steccherinum ochraceum LE-BIN_3174, the white-rot fungus of the Steccherinaceae family (The Residual Polyporoid clade, Polyporales, Basidiomycota).</title>
        <authorList>
            <person name="Fedorova T.V."/>
            <person name="Glazunova O.A."/>
            <person name="Landesman E.O."/>
            <person name="Moiseenko K.V."/>
            <person name="Psurtseva N.V."/>
            <person name="Savinova O.S."/>
            <person name="Shakhova N.V."/>
            <person name="Tyazhelova T.V."/>
            <person name="Vasina D.V."/>
        </authorList>
    </citation>
    <scope>NUCLEOTIDE SEQUENCE [LARGE SCALE GENOMIC DNA]</scope>
    <source>
        <strain evidence="4 5">LE-BIN_3174</strain>
    </source>
</reference>
<dbReference type="Pfam" id="PF01370">
    <property type="entry name" value="Epimerase"/>
    <property type="match status" value="1"/>
</dbReference>
<evidence type="ECO:0000313" key="4">
    <source>
        <dbReference type="EMBL" id="TCD66399.1"/>
    </source>
</evidence>
<comment type="similarity">
    <text evidence="2">Belongs to the NAD(P)-dependent epimerase/dehydratase family. Dihydroflavonol-4-reductase subfamily.</text>
</comment>
<evidence type="ECO:0000256" key="2">
    <source>
        <dbReference type="ARBA" id="ARBA00023445"/>
    </source>
</evidence>
<dbReference type="PANTHER" id="PTHR10366:SF562">
    <property type="entry name" value="ALDEHYDE REDUCTASE II (AFU_ORTHOLOGUE AFUA_1G11360)"/>
    <property type="match status" value="1"/>
</dbReference>
<dbReference type="InterPro" id="IPR050425">
    <property type="entry name" value="NAD(P)_dehydrat-like"/>
</dbReference>
<dbReference type="SUPFAM" id="SSF51735">
    <property type="entry name" value="NAD(P)-binding Rossmann-fold domains"/>
    <property type="match status" value="1"/>
</dbReference>
<dbReference type="Proteomes" id="UP000292702">
    <property type="component" value="Unassembled WGS sequence"/>
</dbReference>
<comment type="caution">
    <text evidence="4">The sequence shown here is derived from an EMBL/GenBank/DDBJ whole genome shotgun (WGS) entry which is preliminary data.</text>
</comment>
<keyword evidence="5" id="KW-1185">Reference proteome</keyword>
<dbReference type="STRING" id="92696.A0A4R0RMI7"/>
<evidence type="ECO:0000259" key="3">
    <source>
        <dbReference type="Pfam" id="PF01370"/>
    </source>
</evidence>
<keyword evidence="1" id="KW-0560">Oxidoreductase</keyword>